<dbReference type="EMBL" id="JACHGJ010000004">
    <property type="protein sequence ID" value="MBB6480744.1"/>
    <property type="molecule type" value="Genomic_DNA"/>
</dbReference>
<dbReference type="AlphaFoldDB" id="A0A841R6C1"/>
<keyword evidence="1" id="KW-0812">Transmembrane</keyword>
<dbReference type="GO" id="GO:0047355">
    <property type="term" value="F:CDP-glycerol glycerophosphotransferase activity"/>
    <property type="evidence" value="ECO:0007669"/>
    <property type="project" value="InterPro"/>
</dbReference>
<dbReference type="Proteomes" id="UP000587760">
    <property type="component" value="Unassembled WGS sequence"/>
</dbReference>
<keyword evidence="3" id="KW-1185">Reference proteome</keyword>
<evidence type="ECO:0000313" key="2">
    <source>
        <dbReference type="EMBL" id="MBB6480744.1"/>
    </source>
</evidence>
<dbReference type="GO" id="GO:0016020">
    <property type="term" value="C:membrane"/>
    <property type="evidence" value="ECO:0007669"/>
    <property type="project" value="InterPro"/>
</dbReference>
<feature type="transmembrane region" description="Helical" evidence="1">
    <location>
        <begin position="135"/>
        <end position="155"/>
    </location>
</feature>
<comment type="caution">
    <text evidence="2">The sequence shown here is derived from an EMBL/GenBank/DDBJ whole genome shotgun (WGS) entry which is preliminary data.</text>
</comment>
<protein>
    <recommendedName>
        <fullName evidence="4">CDP-Glycerol:Poly(Glycerophosphate) glycerophosphotransferase</fullName>
    </recommendedName>
</protein>
<dbReference type="InterPro" id="IPR043148">
    <property type="entry name" value="TagF_C"/>
</dbReference>
<sequence length="547" mass="63487">MEKIILYLLLILPILPIIRYDDFFLISSLISFSLIIQYLIDLTDNESKVGKVLYLLKSNGFDFIFRFSFLMVYLVTHKNNTFLLLLFFYLLNEVSIIGIRFISRIKEKVFDKGFFKTQKETQLFIEKLSVDTKSVFSFHTEFLGLPLIVYFFYYSNHYGNIFLIVYSLWLLFIFINICNYILKTTNYLQNEGSKTFIRQQVKQYSPQLILYGSGMKGSSYQMNQWLCFFEQLPFKTLIMLRESDYLKGLNNTNLPILYSRKVEDTDLGIVKSVKAIFYPANGQKNAQLLRYFNLSHVFINHGESDKAVNISKFLKAYDLLFLAGPMAYDRFSNVGIKINNDAIKYVGRPQLEDKLNIVKSDGSPIGKILYAPTWEGFNDSVNYCSISENLFEGILGLVEDNFEVIFKPHPYTGNRIKDLKNILSKFKALSDKSSNFKFYEDIDIHELMNESDLLISDVSSVLNDYLFTEKPIILTNINQTDSFSSIEFPSSKACYILKKDMSLLSLVQKIEENDIMIQKRVDVKHYSLGVHEISMKDSFISAINELL</sequence>
<keyword evidence="1" id="KW-1133">Transmembrane helix</keyword>
<dbReference type="Pfam" id="PF04464">
    <property type="entry name" value="Glyphos_transf"/>
    <property type="match status" value="1"/>
</dbReference>
<feature type="transmembrane region" description="Helical" evidence="1">
    <location>
        <begin position="81"/>
        <end position="102"/>
    </location>
</feature>
<name>A0A841R6C1_9SPIO</name>
<keyword evidence="1" id="KW-0472">Membrane</keyword>
<evidence type="ECO:0008006" key="4">
    <source>
        <dbReference type="Google" id="ProtNLM"/>
    </source>
</evidence>
<gene>
    <name evidence="2" type="ORF">HNR50_002417</name>
</gene>
<accession>A0A841R6C1</accession>
<feature type="transmembrane region" description="Helical" evidence="1">
    <location>
        <begin position="161"/>
        <end position="182"/>
    </location>
</feature>
<reference evidence="2 3" key="1">
    <citation type="submission" date="2020-08" db="EMBL/GenBank/DDBJ databases">
        <title>Genomic Encyclopedia of Type Strains, Phase IV (KMG-IV): sequencing the most valuable type-strain genomes for metagenomic binning, comparative biology and taxonomic classification.</title>
        <authorList>
            <person name="Goeker M."/>
        </authorList>
    </citation>
    <scope>NUCLEOTIDE SEQUENCE [LARGE SCALE GENOMIC DNA]</scope>
    <source>
        <strain evidence="2 3">DSM 2461</strain>
    </source>
</reference>
<proteinExistence type="predicted"/>
<dbReference type="SUPFAM" id="SSF53756">
    <property type="entry name" value="UDP-Glycosyltransferase/glycogen phosphorylase"/>
    <property type="match status" value="1"/>
</dbReference>
<feature type="transmembrane region" description="Helical" evidence="1">
    <location>
        <begin position="23"/>
        <end position="40"/>
    </location>
</feature>
<dbReference type="InterPro" id="IPR007554">
    <property type="entry name" value="Glycerophosphate_synth"/>
</dbReference>
<dbReference type="RefSeq" id="WP_184747005.1">
    <property type="nucleotide sequence ID" value="NZ_JACHGJ010000004.1"/>
</dbReference>
<evidence type="ECO:0000256" key="1">
    <source>
        <dbReference type="SAM" id="Phobius"/>
    </source>
</evidence>
<evidence type="ECO:0000313" key="3">
    <source>
        <dbReference type="Proteomes" id="UP000587760"/>
    </source>
</evidence>
<organism evidence="2 3">
    <name type="scientific">Spirochaeta isovalerica</name>
    <dbReference type="NCBI Taxonomy" id="150"/>
    <lineage>
        <taxon>Bacteria</taxon>
        <taxon>Pseudomonadati</taxon>
        <taxon>Spirochaetota</taxon>
        <taxon>Spirochaetia</taxon>
        <taxon>Spirochaetales</taxon>
        <taxon>Spirochaetaceae</taxon>
        <taxon>Spirochaeta</taxon>
    </lineage>
</organism>
<dbReference type="Gene3D" id="3.40.50.12580">
    <property type="match status" value="1"/>
</dbReference>